<dbReference type="EMBL" id="CP064946">
    <property type="protein sequence ID" value="QPH47767.1"/>
    <property type="molecule type" value="Genomic_DNA"/>
</dbReference>
<dbReference type="InterPro" id="IPR029044">
    <property type="entry name" value="Nucleotide-diphossugar_trans"/>
</dbReference>
<dbReference type="InterPro" id="IPR046673">
    <property type="entry name" value="ToxA_N"/>
</dbReference>
<evidence type="ECO:0000313" key="4">
    <source>
        <dbReference type="Proteomes" id="UP000594430"/>
    </source>
</evidence>
<dbReference type="AlphaFoldDB" id="A0A7S9L573"/>
<organism evidence="3 4">
    <name type="scientific">Pseudomonas fulva</name>
    <dbReference type="NCBI Taxonomy" id="47880"/>
    <lineage>
        <taxon>Bacteria</taxon>
        <taxon>Pseudomonadati</taxon>
        <taxon>Pseudomonadota</taxon>
        <taxon>Gammaproteobacteria</taxon>
        <taxon>Pseudomonadales</taxon>
        <taxon>Pseudomonadaceae</taxon>
        <taxon>Pseudomonas</taxon>
    </lineage>
</organism>
<protein>
    <submittedName>
        <fullName evidence="3">Mannosyltransferase</fullName>
    </submittedName>
</protein>
<dbReference type="Gene3D" id="3.90.550.20">
    <property type="match status" value="1"/>
</dbReference>
<proteinExistence type="predicted"/>
<dbReference type="GO" id="GO:0016757">
    <property type="term" value="F:glycosyltransferase activity"/>
    <property type="evidence" value="ECO:0007669"/>
    <property type="project" value="UniProtKB-KW"/>
</dbReference>
<dbReference type="Pfam" id="PF20178">
    <property type="entry name" value="ToxA_N"/>
    <property type="match status" value="1"/>
</dbReference>
<feature type="domain" description="Dermonecrotic toxin N-terminal" evidence="2">
    <location>
        <begin position="19"/>
        <end position="287"/>
    </location>
</feature>
<name>A0A7S9L573_9PSED</name>
<keyword evidence="3" id="KW-0808">Transferase</keyword>
<gene>
    <name evidence="3" type="ORF">IZU98_15305</name>
</gene>
<keyword evidence="3" id="KW-0328">Glycosyltransferase</keyword>
<evidence type="ECO:0000259" key="2">
    <source>
        <dbReference type="Pfam" id="PF20178"/>
    </source>
</evidence>
<dbReference type="Proteomes" id="UP000594430">
    <property type="component" value="Chromosome"/>
</dbReference>
<dbReference type="RefSeq" id="WP_027915967.1">
    <property type="nucleotide sequence ID" value="NZ_BQHM01000004.1"/>
</dbReference>
<reference evidence="3 4" key="1">
    <citation type="submission" date="2020-11" db="EMBL/GenBank/DDBJ databases">
        <title>Pseudomonas fulva producing VIM-24.</title>
        <authorList>
            <person name="Liu S."/>
        </authorList>
    </citation>
    <scope>NUCLEOTIDE SEQUENCE [LARGE SCALE GENOMIC DNA]</scope>
    <source>
        <strain evidence="3 4">ZDHY414</strain>
    </source>
</reference>
<accession>A0A7S9L573</accession>
<dbReference type="Pfam" id="PF12919">
    <property type="entry name" value="TcdA_TcdB"/>
    <property type="match status" value="1"/>
</dbReference>
<dbReference type="InterPro" id="IPR024770">
    <property type="entry name" value="TcdA/TcdB_cat"/>
</dbReference>
<feature type="domain" description="GT44" evidence="1">
    <location>
        <begin position="695"/>
        <end position="732"/>
    </location>
</feature>
<sequence>MATTFVNSVGQRYVRNHLRNIPRPDRQAAAAIREWAQRQGHDLDPDQTDVVTLHYRGDEAVVMQRLSLTQAVLSNWQGETCKNLLGQLLPGEWAGHMPSRPFKIVNRLPENSVLDNRPAYSVFNGLFRRTQPARYDSSTHLPIDVEAMQHAIWELDFHTRFVAMLDDYWHNARDSHQQCLQIGFVAACNKQVQEGSLSDTARQMLWEAAGLAPRATSLRIRALNVYGYTATDLIAIADQHRRGVVLYLPGNASPFHEFASLDSMKDWFGDQCRVAEKREALRRYFRLADTPDGLDFSGLDTALEGLGAYPAVYHRSPNRSGFTTDGQWPPRQYVYYKTKQYSPSIKDDLFAVLTERQRVRSYADSDFIITSDQAVTKAKWRGYVLASINLLAPLAIVIPALAPMLALAGAAQFGLGLDQAINGKTLEDKAQGVSNTVYGLFNALPLVGEATTRATEVFCAQRSRFFTPIRLNDQLGYPLSPINPPHFSEPEIGDFFGDALQPVPADDSPVARSIIRIPVSEQGPAQLQGEIGGYNANVLYDSEHDAFIVDDAVNDVDPTYYQVTPGRRGLTPVDITTRPVTDEMRSATLRGLGIDLPLPLDIPAVDHSAAQPIPKTISSLWVGNKIIAPELVDNLAANAERLSNSNYTYRLYLSKAEPQAFEANRQLLNERAPRLEVLPLEEQPFYAHFTESVNFEQYQHATSDPGANYASASDILRYSMLDSLGGIYMDVDDSLLPHPEAPQDPTRAAIETVELATTQDGFILGDPTNNDTLGMHCHYNTNMIGTHPSNPNLQAISDLMRERYQAMPDFYQHRPITGTAGFKAYARRLNHLTGPAVLNDVIDQHLPRLYRLRQLTNLHTLPQTKPLFLTIGKTQAVKAAITHDLALGNVAQVGNYHSWGKP</sequence>
<evidence type="ECO:0000313" key="3">
    <source>
        <dbReference type="EMBL" id="QPH47767.1"/>
    </source>
</evidence>
<dbReference type="SUPFAM" id="SSF53448">
    <property type="entry name" value="Nucleotide-diphospho-sugar transferases"/>
    <property type="match status" value="1"/>
</dbReference>
<evidence type="ECO:0000259" key="1">
    <source>
        <dbReference type="Pfam" id="PF12919"/>
    </source>
</evidence>